<dbReference type="InterPro" id="IPR051535">
    <property type="entry name" value="Siderophore_ABC-ATPase"/>
</dbReference>
<comment type="subcellular location">
    <subcellularLocation>
        <location evidence="1">Cell membrane</location>
        <topology evidence="1">Peripheral membrane protein</topology>
    </subcellularLocation>
</comment>
<dbReference type="SUPFAM" id="SSF52540">
    <property type="entry name" value="P-loop containing nucleoside triphosphate hydrolases"/>
    <property type="match status" value="1"/>
</dbReference>
<name>A0A1I5I6Y0_9HYPH</name>
<evidence type="ECO:0000256" key="6">
    <source>
        <dbReference type="ARBA" id="ARBA00022741"/>
    </source>
</evidence>
<keyword evidence="4" id="KW-1003">Cell membrane</keyword>
<dbReference type="AlphaFoldDB" id="A0A1I5I6Y0"/>
<dbReference type="FunFam" id="3.40.50.300:FF:000134">
    <property type="entry name" value="Iron-enterobactin ABC transporter ATP-binding protein"/>
    <property type="match status" value="1"/>
</dbReference>
<proteinExistence type="inferred from homology"/>
<gene>
    <name evidence="12" type="ORF">SAMN04488056_10865</name>
</gene>
<comment type="similarity">
    <text evidence="2">Belongs to the ABC transporter superfamily.</text>
</comment>
<dbReference type="Gene3D" id="3.40.50.300">
    <property type="entry name" value="P-loop containing nucleotide triphosphate hydrolases"/>
    <property type="match status" value="1"/>
</dbReference>
<feature type="domain" description="ABC transporter" evidence="11">
    <location>
        <begin position="2"/>
        <end position="236"/>
    </location>
</feature>
<dbReference type="PROSITE" id="PS50893">
    <property type="entry name" value="ABC_TRANSPORTER_2"/>
    <property type="match status" value="1"/>
</dbReference>
<dbReference type="PROSITE" id="PS00211">
    <property type="entry name" value="ABC_TRANSPORTER_1"/>
    <property type="match status" value="1"/>
</dbReference>
<dbReference type="GO" id="GO:0005886">
    <property type="term" value="C:plasma membrane"/>
    <property type="evidence" value="ECO:0007669"/>
    <property type="project" value="UniProtKB-SubCell"/>
</dbReference>
<evidence type="ECO:0000256" key="7">
    <source>
        <dbReference type="ARBA" id="ARBA00022840"/>
    </source>
</evidence>
<keyword evidence="5" id="KW-0410">Iron transport</keyword>
<evidence type="ECO:0000313" key="13">
    <source>
        <dbReference type="Proteomes" id="UP000199236"/>
    </source>
</evidence>
<protein>
    <submittedName>
        <fullName evidence="12">Iron complex transport system ATP-binding protein</fullName>
    </submittedName>
</protein>
<dbReference type="InterPro" id="IPR003439">
    <property type="entry name" value="ABC_transporter-like_ATP-bd"/>
</dbReference>
<dbReference type="GO" id="GO:0016887">
    <property type="term" value="F:ATP hydrolysis activity"/>
    <property type="evidence" value="ECO:0007669"/>
    <property type="project" value="InterPro"/>
</dbReference>
<evidence type="ECO:0000256" key="8">
    <source>
        <dbReference type="ARBA" id="ARBA00023004"/>
    </source>
</evidence>
<keyword evidence="13" id="KW-1185">Reference proteome</keyword>
<keyword evidence="9" id="KW-0406">Ion transport</keyword>
<dbReference type="STRING" id="655353.SAMN04488056_10865"/>
<dbReference type="GO" id="GO:0006826">
    <property type="term" value="P:iron ion transport"/>
    <property type="evidence" value="ECO:0007669"/>
    <property type="project" value="UniProtKB-KW"/>
</dbReference>
<dbReference type="EMBL" id="FOVR01000008">
    <property type="protein sequence ID" value="SFO55910.1"/>
    <property type="molecule type" value="Genomic_DNA"/>
</dbReference>
<dbReference type="GO" id="GO:0005524">
    <property type="term" value="F:ATP binding"/>
    <property type="evidence" value="ECO:0007669"/>
    <property type="project" value="UniProtKB-KW"/>
</dbReference>
<evidence type="ECO:0000256" key="9">
    <source>
        <dbReference type="ARBA" id="ARBA00023065"/>
    </source>
</evidence>
<keyword evidence="3" id="KW-0813">Transport</keyword>
<evidence type="ECO:0000259" key="11">
    <source>
        <dbReference type="PROSITE" id="PS50893"/>
    </source>
</evidence>
<evidence type="ECO:0000256" key="10">
    <source>
        <dbReference type="ARBA" id="ARBA00023136"/>
    </source>
</evidence>
<sequence length="252" mass="27872">MIDIRSVSHALHGQTILSDISVQLPKGKVTALVGPNGAGKSTLLSLIARLQPLQKGTIEVDGLDVTQTPSKQLAKTLAILTQSNQLASRLTVADLVAFGRFPHHQGRPTVEDNKLVDEAIESLELTSIRHRFIDEISGGQRQKAFVAMAYAQDTDYLLLDEPLNNLDMKSARTLMQRLGSLSAQSSKTIVVVLHEINYAALYADWIVGLKDGRLVANGETKYFLTNETIEQVFDMQADIHDVGEHRFVMHYR</sequence>
<dbReference type="InterPro" id="IPR003593">
    <property type="entry name" value="AAA+_ATPase"/>
</dbReference>
<accession>A0A1I5I6Y0</accession>
<dbReference type="SMART" id="SM00382">
    <property type="entry name" value="AAA"/>
    <property type="match status" value="1"/>
</dbReference>
<dbReference type="PANTHER" id="PTHR42771">
    <property type="entry name" value="IRON(3+)-HYDROXAMATE IMPORT ATP-BINDING PROTEIN FHUC"/>
    <property type="match status" value="1"/>
</dbReference>
<evidence type="ECO:0000256" key="1">
    <source>
        <dbReference type="ARBA" id="ARBA00004202"/>
    </source>
</evidence>
<organism evidence="12 13">
    <name type="scientific">Cohaesibacter marisflavi</name>
    <dbReference type="NCBI Taxonomy" id="655353"/>
    <lineage>
        <taxon>Bacteria</taxon>
        <taxon>Pseudomonadati</taxon>
        <taxon>Pseudomonadota</taxon>
        <taxon>Alphaproteobacteria</taxon>
        <taxon>Hyphomicrobiales</taxon>
        <taxon>Cohaesibacteraceae</taxon>
    </lineage>
</organism>
<dbReference type="InterPro" id="IPR027417">
    <property type="entry name" value="P-loop_NTPase"/>
</dbReference>
<dbReference type="InterPro" id="IPR017871">
    <property type="entry name" value="ABC_transporter-like_CS"/>
</dbReference>
<keyword evidence="10" id="KW-0472">Membrane</keyword>
<dbReference type="Pfam" id="PF00005">
    <property type="entry name" value="ABC_tran"/>
    <property type="match status" value="1"/>
</dbReference>
<keyword evidence="7 12" id="KW-0067">ATP-binding</keyword>
<dbReference type="RefSeq" id="WP_090073630.1">
    <property type="nucleotide sequence ID" value="NZ_FOVR01000008.1"/>
</dbReference>
<dbReference type="CDD" id="cd03214">
    <property type="entry name" value="ABC_Iron-Siderophores_B12_Hemin"/>
    <property type="match status" value="1"/>
</dbReference>
<evidence type="ECO:0000256" key="3">
    <source>
        <dbReference type="ARBA" id="ARBA00022448"/>
    </source>
</evidence>
<dbReference type="PANTHER" id="PTHR42771:SF3">
    <property type="entry name" value="PETROBACTIN IMPORT ATP-BINDING PROTEIN YCLP"/>
    <property type="match status" value="1"/>
</dbReference>
<keyword evidence="6" id="KW-0547">Nucleotide-binding</keyword>
<evidence type="ECO:0000256" key="5">
    <source>
        <dbReference type="ARBA" id="ARBA00022496"/>
    </source>
</evidence>
<evidence type="ECO:0000256" key="2">
    <source>
        <dbReference type="ARBA" id="ARBA00005417"/>
    </source>
</evidence>
<dbReference type="OrthoDB" id="9810077at2"/>
<reference evidence="12 13" key="1">
    <citation type="submission" date="2016-10" db="EMBL/GenBank/DDBJ databases">
        <authorList>
            <person name="de Groot N.N."/>
        </authorList>
    </citation>
    <scope>NUCLEOTIDE SEQUENCE [LARGE SCALE GENOMIC DNA]</scope>
    <source>
        <strain evidence="12 13">CGMCC 1.9157</strain>
    </source>
</reference>
<evidence type="ECO:0000313" key="12">
    <source>
        <dbReference type="EMBL" id="SFO55910.1"/>
    </source>
</evidence>
<dbReference type="Proteomes" id="UP000199236">
    <property type="component" value="Unassembled WGS sequence"/>
</dbReference>
<evidence type="ECO:0000256" key="4">
    <source>
        <dbReference type="ARBA" id="ARBA00022475"/>
    </source>
</evidence>
<keyword evidence="8" id="KW-0408">Iron</keyword>